<evidence type="ECO:0000313" key="3">
    <source>
        <dbReference type="EMBL" id="CAI5454617.1"/>
    </source>
</evidence>
<dbReference type="Proteomes" id="UP001152747">
    <property type="component" value="Unassembled WGS sequence"/>
</dbReference>
<feature type="signal peptide" evidence="1">
    <location>
        <begin position="1"/>
        <end position="16"/>
    </location>
</feature>
<gene>
    <name evidence="3" type="ORF">CAMP_LOCUS17254</name>
</gene>
<dbReference type="Pfam" id="PF26530">
    <property type="entry name" value="NTF2_3"/>
    <property type="match status" value="1"/>
</dbReference>
<protein>
    <recommendedName>
        <fullName evidence="2">NTF2-like domain-containing protein</fullName>
    </recommendedName>
</protein>
<proteinExistence type="predicted"/>
<feature type="chain" id="PRO_5040196636" description="NTF2-like domain-containing protein" evidence="1">
    <location>
        <begin position="17"/>
        <end position="127"/>
    </location>
</feature>
<accession>A0A9P1NAT8</accession>
<organism evidence="3 4">
    <name type="scientific">Caenorhabditis angaria</name>
    <dbReference type="NCBI Taxonomy" id="860376"/>
    <lineage>
        <taxon>Eukaryota</taxon>
        <taxon>Metazoa</taxon>
        <taxon>Ecdysozoa</taxon>
        <taxon>Nematoda</taxon>
        <taxon>Chromadorea</taxon>
        <taxon>Rhabditida</taxon>
        <taxon>Rhabditina</taxon>
        <taxon>Rhabditomorpha</taxon>
        <taxon>Rhabditoidea</taxon>
        <taxon>Rhabditidae</taxon>
        <taxon>Peloderinae</taxon>
        <taxon>Caenorhabditis</taxon>
    </lineage>
</organism>
<evidence type="ECO:0000256" key="1">
    <source>
        <dbReference type="SAM" id="SignalP"/>
    </source>
</evidence>
<comment type="caution">
    <text evidence="3">The sequence shown here is derived from an EMBL/GenBank/DDBJ whole genome shotgun (WGS) entry which is preliminary data.</text>
</comment>
<reference evidence="3" key="1">
    <citation type="submission" date="2022-11" db="EMBL/GenBank/DDBJ databases">
        <authorList>
            <person name="Kikuchi T."/>
        </authorList>
    </citation>
    <scope>NUCLEOTIDE SEQUENCE</scope>
    <source>
        <strain evidence="3">PS1010</strain>
    </source>
</reference>
<name>A0A9P1NAT8_9PELO</name>
<dbReference type="InterPro" id="IPR058721">
    <property type="entry name" value="NTF2_3"/>
</dbReference>
<keyword evidence="4" id="KW-1185">Reference proteome</keyword>
<dbReference type="EMBL" id="CANHGI010000006">
    <property type="protein sequence ID" value="CAI5454617.1"/>
    <property type="molecule type" value="Genomic_DNA"/>
</dbReference>
<sequence>MKSILIFLYFAALSTAILTIEDQDIRDVEKWIQDLQTNIQNQESIDIFFHPFFTFSGCKKIYFLNESLKYAKKQRNAQVINIKKNGKGRLEIRIIVEVQGKNRVVLVSAQKLNGQYVFFDGRSLDCS</sequence>
<evidence type="ECO:0000259" key="2">
    <source>
        <dbReference type="Pfam" id="PF26530"/>
    </source>
</evidence>
<feature type="domain" description="NTF2-like" evidence="2">
    <location>
        <begin position="28"/>
        <end position="127"/>
    </location>
</feature>
<dbReference type="AlphaFoldDB" id="A0A9P1NAT8"/>
<evidence type="ECO:0000313" key="4">
    <source>
        <dbReference type="Proteomes" id="UP001152747"/>
    </source>
</evidence>
<keyword evidence="1" id="KW-0732">Signal</keyword>